<dbReference type="RefSeq" id="WP_043405174.1">
    <property type="nucleotide sequence ID" value="NZ_CP092427.2"/>
</dbReference>
<reference evidence="2" key="3">
    <citation type="submission" date="2022-08" db="EMBL/GenBank/DDBJ databases">
        <title>Whole genome sequencing of non-tuberculosis mycobacteria type-strains.</title>
        <authorList>
            <person name="Igarashi Y."/>
            <person name="Osugi A."/>
            <person name="Mitarai S."/>
        </authorList>
    </citation>
    <scope>NUCLEOTIDE SEQUENCE</scope>
    <source>
        <strain evidence="2">JCM 16372</strain>
    </source>
</reference>
<accession>A0A9X2Y242</accession>
<name>A0A9X2Y242_9MYCO</name>
<dbReference type="Proteomes" id="UP001055159">
    <property type="component" value="Chromosome"/>
</dbReference>
<dbReference type="EMBL" id="JACKRN010000696">
    <property type="protein sequence ID" value="MCV7072452.1"/>
    <property type="molecule type" value="Genomic_DNA"/>
</dbReference>
<dbReference type="EMBL" id="CP092427">
    <property type="protein sequence ID" value="ULP37580.1"/>
    <property type="molecule type" value="Genomic_DNA"/>
</dbReference>
<reference evidence="1" key="2">
    <citation type="journal article" date="2022" name="BMC Genomics">
        <title>Comparative genome analysis of mycobacteria focusing on tRNA and non-coding RNA.</title>
        <authorList>
            <person name="Behra P.R.K."/>
            <person name="Pettersson B.M.F."/>
            <person name="Ramesh M."/>
            <person name="Das S."/>
            <person name="Dasgupta S."/>
            <person name="Kirsebom L.A."/>
        </authorList>
    </citation>
    <scope>NUCLEOTIDE SEQUENCE</scope>
    <source>
        <strain evidence="1">DSM 45406</strain>
    </source>
</reference>
<dbReference type="Pfam" id="PF10604">
    <property type="entry name" value="Polyketide_cyc2"/>
    <property type="match status" value="1"/>
</dbReference>
<dbReference type="Gene3D" id="3.30.530.20">
    <property type="match status" value="1"/>
</dbReference>
<evidence type="ECO:0000313" key="3">
    <source>
        <dbReference type="Proteomes" id="UP001055159"/>
    </source>
</evidence>
<dbReference type="Proteomes" id="UP001140272">
    <property type="component" value="Unassembled WGS sequence"/>
</dbReference>
<dbReference type="InterPro" id="IPR019587">
    <property type="entry name" value="Polyketide_cyclase/dehydratase"/>
</dbReference>
<dbReference type="InterPro" id="IPR023393">
    <property type="entry name" value="START-like_dom_sf"/>
</dbReference>
<proteinExistence type="predicted"/>
<dbReference type="AlphaFoldDB" id="A0A9X2Y242"/>
<protein>
    <submittedName>
        <fullName evidence="1">SRPBCC family protein</fullName>
    </submittedName>
</protein>
<organism evidence="1 4">
    <name type="scientific">Mycolicibacterium rufum</name>
    <dbReference type="NCBI Taxonomy" id="318424"/>
    <lineage>
        <taxon>Bacteria</taxon>
        <taxon>Bacillati</taxon>
        <taxon>Actinomycetota</taxon>
        <taxon>Actinomycetes</taxon>
        <taxon>Mycobacteriales</taxon>
        <taxon>Mycobacteriaceae</taxon>
        <taxon>Mycolicibacterium</taxon>
    </lineage>
</organism>
<dbReference type="SUPFAM" id="SSF55961">
    <property type="entry name" value="Bet v1-like"/>
    <property type="match status" value="1"/>
</dbReference>
<reference evidence="1" key="1">
    <citation type="submission" date="2020-07" db="EMBL/GenBank/DDBJ databases">
        <authorList>
            <person name="Pettersson B.M.F."/>
            <person name="Behra P.R.K."/>
            <person name="Ramesh M."/>
            <person name="Das S."/>
            <person name="Dasgupta S."/>
            <person name="Kirsebom L.A."/>
        </authorList>
    </citation>
    <scope>NUCLEOTIDE SEQUENCE</scope>
    <source>
        <strain evidence="1">DSM 45406</strain>
    </source>
</reference>
<evidence type="ECO:0000313" key="4">
    <source>
        <dbReference type="Proteomes" id="UP001140272"/>
    </source>
</evidence>
<evidence type="ECO:0000313" key="1">
    <source>
        <dbReference type="EMBL" id="MCV7072452.1"/>
    </source>
</evidence>
<sequence>MQWTESVTIDRPLARVRQAIADENELLQWSAWPEATGYTCRIDGDGRSIGSAIVFTDTKGTTQGRQILHALDNRSVDYRMRNRGPGGREMTPHLKFRLEDVDGARTRVHLDFHAEAPLPLGLRHLVEAAMGRRVRKLHVKDLDQLKAHVEEH</sequence>
<gene>
    <name evidence="1" type="ORF">H7H73_20830</name>
    <name evidence="2" type="ORF">MJO55_03850</name>
</gene>
<evidence type="ECO:0000313" key="2">
    <source>
        <dbReference type="EMBL" id="ULP37580.1"/>
    </source>
</evidence>
<keyword evidence="3" id="KW-1185">Reference proteome</keyword>